<feature type="compositionally biased region" description="Low complexity" evidence="2">
    <location>
        <begin position="214"/>
        <end position="225"/>
    </location>
</feature>
<keyword evidence="1" id="KW-0175">Coiled coil</keyword>
<protein>
    <submittedName>
        <fullName evidence="3">Uncharacterized protein</fullName>
    </submittedName>
</protein>
<sequence length="401" mass="43471">MGPFTINTLSRESSPKTVKTVPKVATSNVSKKPTSASAKKHVTSKLGELGLKSMSSTASTTASNEAGSPDVIDIDTYDSIPMYSQISIDPLSPIMESSLPTLTLYFGTPSTFDPFPSSFDSSLNIAIPEWALQFQRQFREHELRFEKQDHRFHHLESLIQENSELKQTVARQARLIAELNARLLAVPEPDLVDDSMQVDTPRDLSSNGSKWKNAPPTTSTTVATPPAVINKTPTMAQVVAAASRKQAPKKKSLAKKVVTATANCSGQLAVHLIQISVHLVSNLCTLVAPARLPVLIQCGIDNSRILDINFPAHGVIGVLLHVQYADTFTGIIKKIGAELISEFDHYGGLVVLKSTLCPIQEIVFTGSLPETDEFSVESAPVESAPVESAPVVRLIRRRANN</sequence>
<evidence type="ECO:0000256" key="2">
    <source>
        <dbReference type="SAM" id="MobiDB-lite"/>
    </source>
</evidence>
<dbReference type="Proteomes" id="UP001473302">
    <property type="component" value="Unassembled WGS sequence"/>
</dbReference>
<feature type="region of interest" description="Disordered" evidence="2">
    <location>
        <begin position="194"/>
        <end position="225"/>
    </location>
</feature>
<evidence type="ECO:0000313" key="3">
    <source>
        <dbReference type="EMBL" id="GAA5817911.1"/>
    </source>
</evidence>
<keyword evidence="4" id="KW-1185">Reference proteome</keyword>
<feature type="compositionally biased region" description="Polar residues" evidence="2">
    <location>
        <begin position="1"/>
        <end position="17"/>
    </location>
</feature>
<feature type="coiled-coil region" evidence="1">
    <location>
        <begin position="155"/>
        <end position="182"/>
    </location>
</feature>
<feature type="region of interest" description="Disordered" evidence="2">
    <location>
        <begin position="1"/>
        <end position="42"/>
    </location>
</feature>
<accession>A0ABP9ZFM2</accession>
<name>A0ABP9ZFM2_9FUNG</name>
<proteinExistence type="predicted"/>
<comment type="caution">
    <text evidence="3">The sequence shown here is derived from an EMBL/GenBank/DDBJ whole genome shotgun (WGS) entry which is preliminary data.</text>
</comment>
<evidence type="ECO:0000256" key="1">
    <source>
        <dbReference type="SAM" id="Coils"/>
    </source>
</evidence>
<evidence type="ECO:0000313" key="4">
    <source>
        <dbReference type="Proteomes" id="UP001473302"/>
    </source>
</evidence>
<gene>
    <name evidence="3" type="ORF">MFLAVUS_011490</name>
</gene>
<reference evidence="3 4" key="1">
    <citation type="submission" date="2024-04" db="EMBL/GenBank/DDBJ databases">
        <title>genome sequences of Mucor flavus KT1a and Helicostylum pulchrum KT1b strains isolated from the surface of a dry-aged beef.</title>
        <authorList>
            <person name="Toyotome T."/>
            <person name="Hosono M."/>
            <person name="Torimaru M."/>
            <person name="Fukuda K."/>
            <person name="Mikami N."/>
        </authorList>
    </citation>
    <scope>NUCLEOTIDE SEQUENCE [LARGE SCALE GENOMIC DNA]</scope>
    <source>
        <strain evidence="3 4">KT1a</strain>
    </source>
</reference>
<organism evidence="3 4">
    <name type="scientific">Mucor flavus</name>
    <dbReference type="NCBI Taxonomy" id="439312"/>
    <lineage>
        <taxon>Eukaryota</taxon>
        <taxon>Fungi</taxon>
        <taxon>Fungi incertae sedis</taxon>
        <taxon>Mucoromycota</taxon>
        <taxon>Mucoromycotina</taxon>
        <taxon>Mucoromycetes</taxon>
        <taxon>Mucorales</taxon>
        <taxon>Mucorineae</taxon>
        <taxon>Mucoraceae</taxon>
        <taxon>Mucor</taxon>
    </lineage>
</organism>
<feature type="compositionally biased region" description="Polar residues" evidence="2">
    <location>
        <begin position="25"/>
        <end position="37"/>
    </location>
</feature>
<dbReference type="EMBL" id="BAABUK010000059">
    <property type="protein sequence ID" value="GAA5817911.1"/>
    <property type="molecule type" value="Genomic_DNA"/>
</dbReference>